<dbReference type="SMART" id="SM00326">
    <property type="entry name" value="SH3"/>
    <property type="match status" value="1"/>
</dbReference>
<dbReference type="InterPro" id="IPR057870">
    <property type="entry name" value="HR1_TOCA"/>
</dbReference>
<accession>A0A2H9TQA1</accession>
<gene>
    <name evidence="6" type="ORF">PSACC_00263</name>
</gene>
<dbReference type="EMBL" id="MTSL01000027">
    <property type="protein sequence ID" value="PJF19925.1"/>
    <property type="molecule type" value="Genomic_DNA"/>
</dbReference>
<dbReference type="InterPro" id="IPR027267">
    <property type="entry name" value="AH/BAR_dom_sf"/>
</dbReference>
<evidence type="ECO:0000256" key="1">
    <source>
        <dbReference type="ARBA" id="ARBA00022443"/>
    </source>
</evidence>
<dbReference type="AlphaFoldDB" id="A0A2H9TQA1"/>
<dbReference type="PANTHER" id="PTHR15735:SF12">
    <property type="entry name" value="CDC42-INTERACTING PROTEIN 4, ISOFORM B"/>
    <property type="match status" value="1"/>
</dbReference>
<dbReference type="InterPro" id="IPR001452">
    <property type="entry name" value="SH3_domain"/>
</dbReference>
<sequence>MDRREMRPYLDWLIISVVEPPLARITPEDCRNSIGNSRPCSRMKLGTHYRDSNYRMDNLLGASDAVVGAHLLLVEQVQNSLLDGTRMTVRDHDRQRREVLAEIRMLRTEWKKILASFDKTRRSRDGAVKAAEDARAAFEKANNDKNVTKAYVEKCRDEYAIKARKALVYKEEYIQAARIINGQQKKHYEEDLPATFDKLQKIEETRLAKIKLHLNEFGLLITSALAEELNGFRDMLSKWDRLVPNTIVQKFIDENRDDAPFEFPETILIDESASIESLGLTSRTTTQNRIESALISSDDPEVIQTRLDELSKRLLTLEKQREGAKILRDMYVSRPELADQKTKTEAAKELDDLTSQLECLQIEQEQLQEKLESLAKADTFSARSVQSAPSSPVLWEEATANMESPIPGAPNSCLSAIETNPNEKLKALFNATAIFDFEATESAHELSIKSGETVTILSNDGEWWQAQNADGSIGFVPFNYVRQE</sequence>
<dbReference type="SUPFAM" id="SSF103657">
    <property type="entry name" value="BAR/IMD domain-like"/>
    <property type="match status" value="1"/>
</dbReference>
<dbReference type="Proteomes" id="UP000240830">
    <property type="component" value="Unassembled WGS sequence"/>
</dbReference>
<organism evidence="6 7">
    <name type="scientific">Paramicrosporidium saccamoebae</name>
    <dbReference type="NCBI Taxonomy" id="1246581"/>
    <lineage>
        <taxon>Eukaryota</taxon>
        <taxon>Fungi</taxon>
        <taxon>Fungi incertae sedis</taxon>
        <taxon>Cryptomycota</taxon>
        <taxon>Cryptomycota incertae sedis</taxon>
        <taxon>Paramicrosporidium</taxon>
    </lineage>
</organism>
<reference evidence="6 7" key="1">
    <citation type="submission" date="2016-10" db="EMBL/GenBank/DDBJ databases">
        <title>The genome of Paramicrosporidium saccamoebae is the missing link in understanding Cryptomycota and Microsporidia evolution.</title>
        <authorList>
            <person name="Quandt C.A."/>
            <person name="Beaudet D."/>
            <person name="Corsaro D."/>
            <person name="Michel R."/>
            <person name="Corradi N."/>
            <person name="James T."/>
        </authorList>
    </citation>
    <scope>NUCLEOTIDE SEQUENCE [LARGE SCALE GENOMIC DNA]</scope>
    <source>
        <strain evidence="6 7">KSL3</strain>
    </source>
</reference>
<dbReference type="PRINTS" id="PR00452">
    <property type="entry name" value="SH3DOMAIN"/>
</dbReference>
<dbReference type="Pfam" id="PF00018">
    <property type="entry name" value="SH3_1"/>
    <property type="match status" value="1"/>
</dbReference>
<feature type="coiled-coil region" evidence="4">
    <location>
        <begin position="307"/>
        <end position="377"/>
    </location>
</feature>
<feature type="domain" description="SH3" evidence="5">
    <location>
        <begin position="426"/>
        <end position="484"/>
    </location>
</feature>
<evidence type="ECO:0000313" key="7">
    <source>
        <dbReference type="Proteomes" id="UP000240830"/>
    </source>
</evidence>
<keyword evidence="1 3" id="KW-0728">SH3 domain</keyword>
<dbReference type="Gene3D" id="6.10.140.470">
    <property type="match status" value="1"/>
</dbReference>
<dbReference type="CDD" id="cd00174">
    <property type="entry name" value="SH3"/>
    <property type="match status" value="1"/>
</dbReference>
<evidence type="ECO:0000256" key="2">
    <source>
        <dbReference type="ARBA" id="ARBA00023054"/>
    </source>
</evidence>
<dbReference type="SUPFAM" id="SSF50044">
    <property type="entry name" value="SH3-domain"/>
    <property type="match status" value="1"/>
</dbReference>
<dbReference type="InterPro" id="IPR036028">
    <property type="entry name" value="SH3-like_dom_sf"/>
</dbReference>
<dbReference type="Gene3D" id="2.30.30.40">
    <property type="entry name" value="SH3 Domains"/>
    <property type="match status" value="1"/>
</dbReference>
<comment type="caution">
    <text evidence="6">The sequence shown here is derived from an EMBL/GenBank/DDBJ whole genome shotgun (WGS) entry which is preliminary data.</text>
</comment>
<evidence type="ECO:0000259" key="5">
    <source>
        <dbReference type="PROSITE" id="PS50002"/>
    </source>
</evidence>
<proteinExistence type="predicted"/>
<dbReference type="PANTHER" id="PTHR15735">
    <property type="entry name" value="FCH AND DOUBLE SH3 DOMAINS PROTEIN"/>
    <property type="match status" value="1"/>
</dbReference>
<evidence type="ECO:0000313" key="6">
    <source>
        <dbReference type="EMBL" id="PJF19925.1"/>
    </source>
</evidence>
<evidence type="ECO:0000256" key="3">
    <source>
        <dbReference type="PROSITE-ProRule" id="PRU00192"/>
    </source>
</evidence>
<dbReference type="OrthoDB" id="5983572at2759"/>
<dbReference type="Pfam" id="PF25610">
    <property type="entry name" value="HR1_TOCA"/>
    <property type="match status" value="1"/>
</dbReference>
<name>A0A2H9TQA1_9FUNG</name>
<dbReference type="PROSITE" id="PS50002">
    <property type="entry name" value="SH3"/>
    <property type="match status" value="1"/>
</dbReference>
<keyword evidence="7" id="KW-1185">Reference proteome</keyword>
<protein>
    <recommendedName>
        <fullName evidence="5">SH3 domain-containing protein</fullName>
    </recommendedName>
</protein>
<evidence type="ECO:0000256" key="4">
    <source>
        <dbReference type="SAM" id="Coils"/>
    </source>
</evidence>
<dbReference type="STRING" id="1246581.A0A2H9TQA1"/>
<keyword evidence="2 4" id="KW-0175">Coiled coil</keyword>
<dbReference type="Gene3D" id="1.20.1270.60">
    <property type="entry name" value="Arfaptin homology (AH) domain/BAR domain"/>
    <property type="match status" value="1"/>
</dbReference>